<feature type="non-terminal residue" evidence="10">
    <location>
        <position position="64"/>
    </location>
</feature>
<dbReference type="Pfam" id="PF00483">
    <property type="entry name" value="NTP_transferase"/>
    <property type="match status" value="1"/>
</dbReference>
<evidence type="ECO:0000256" key="1">
    <source>
        <dbReference type="ARBA" id="ARBA00001946"/>
    </source>
</evidence>
<evidence type="ECO:0000256" key="6">
    <source>
        <dbReference type="ARBA" id="ARBA00022723"/>
    </source>
</evidence>
<comment type="cofactor">
    <cofactor evidence="1">
        <name>Mg(2+)</name>
        <dbReference type="ChEBI" id="CHEBI:18420"/>
    </cofactor>
</comment>
<dbReference type="Gene3D" id="3.90.550.10">
    <property type="entry name" value="Spore Coat Polysaccharide Biosynthesis Protein SpsA, Chain A"/>
    <property type="match status" value="1"/>
</dbReference>
<evidence type="ECO:0000256" key="2">
    <source>
        <dbReference type="ARBA" id="ARBA00010480"/>
    </source>
</evidence>
<evidence type="ECO:0000256" key="4">
    <source>
        <dbReference type="ARBA" id="ARBA00022679"/>
    </source>
</evidence>
<protein>
    <recommendedName>
        <fullName evidence="3">glucose-1-phosphate thymidylyltransferase</fullName>
        <ecNumber evidence="3">2.7.7.24</ecNumber>
    </recommendedName>
</protein>
<keyword evidence="6" id="KW-0479">Metal-binding</keyword>
<dbReference type="InterPro" id="IPR005907">
    <property type="entry name" value="G1P_thy_trans_s"/>
</dbReference>
<keyword evidence="4 10" id="KW-0808">Transferase</keyword>
<dbReference type="EMBL" id="ADZX01000846">
    <property type="protein sequence ID" value="EFK95210.1"/>
    <property type="molecule type" value="Genomic_DNA"/>
</dbReference>
<dbReference type="GO" id="GO:0008879">
    <property type="term" value="F:glucose-1-phosphate thymidylyltransferase activity"/>
    <property type="evidence" value="ECO:0007669"/>
    <property type="project" value="UniProtKB-EC"/>
</dbReference>
<proteinExistence type="inferred from homology"/>
<accession>D9PMK4</accession>
<comment type="catalytic activity">
    <reaction evidence="8">
        <text>dTTP + alpha-D-glucose 1-phosphate + H(+) = dTDP-alpha-D-glucose + diphosphate</text>
        <dbReference type="Rhea" id="RHEA:15225"/>
        <dbReference type="ChEBI" id="CHEBI:15378"/>
        <dbReference type="ChEBI" id="CHEBI:33019"/>
        <dbReference type="ChEBI" id="CHEBI:37568"/>
        <dbReference type="ChEBI" id="CHEBI:57477"/>
        <dbReference type="ChEBI" id="CHEBI:58601"/>
        <dbReference type="EC" id="2.7.7.24"/>
    </reaction>
</comment>
<keyword evidence="5 10" id="KW-0548">Nucleotidyltransferase</keyword>
<organism evidence="10">
    <name type="scientific">sediment metagenome</name>
    <dbReference type="NCBI Taxonomy" id="749907"/>
    <lineage>
        <taxon>unclassified sequences</taxon>
        <taxon>metagenomes</taxon>
        <taxon>ecological metagenomes</taxon>
    </lineage>
</organism>
<reference evidence="10" key="1">
    <citation type="submission" date="2010-07" db="EMBL/GenBank/DDBJ databases">
        <authorList>
            <consortium name="CONSOLIDER consortium CSD2007-00005"/>
            <person name="Guazzaroni M.-E."/>
            <person name="Richter M."/>
            <person name="Garcia-Salamanca A."/>
            <person name="Yarza P."/>
            <person name="Ferrer M."/>
        </authorList>
    </citation>
    <scope>NUCLEOTIDE SEQUENCE</scope>
</reference>
<dbReference type="PANTHER" id="PTHR43532">
    <property type="entry name" value="GLUCOSE-1-PHOSPHATE THYMIDYLYLTRANSFERASE"/>
    <property type="match status" value="1"/>
</dbReference>
<evidence type="ECO:0000256" key="7">
    <source>
        <dbReference type="ARBA" id="ARBA00022842"/>
    </source>
</evidence>
<comment type="caution">
    <text evidence="10">The sequence shown here is derived from an EMBL/GenBank/DDBJ whole genome shotgun (WGS) entry which is preliminary data.</text>
</comment>
<evidence type="ECO:0000259" key="9">
    <source>
        <dbReference type="Pfam" id="PF00483"/>
    </source>
</evidence>
<dbReference type="EC" id="2.7.7.24" evidence="3"/>
<dbReference type="PANTHER" id="PTHR43532:SF1">
    <property type="entry name" value="GLUCOSE-1-PHOSPHATE THYMIDYLYLTRANSFERASE 1"/>
    <property type="match status" value="1"/>
</dbReference>
<evidence type="ECO:0000256" key="8">
    <source>
        <dbReference type="ARBA" id="ARBA00049336"/>
    </source>
</evidence>
<dbReference type="SUPFAM" id="SSF53448">
    <property type="entry name" value="Nucleotide-diphospho-sugar transferases"/>
    <property type="match status" value="1"/>
</dbReference>
<dbReference type="GO" id="GO:0046872">
    <property type="term" value="F:metal ion binding"/>
    <property type="evidence" value="ECO:0007669"/>
    <property type="project" value="UniProtKB-KW"/>
</dbReference>
<dbReference type="InterPro" id="IPR029044">
    <property type="entry name" value="Nucleotide-diphossugar_trans"/>
</dbReference>
<reference evidence="10" key="2">
    <citation type="journal article" date="2011" name="Microb. Ecol.">
        <title>Taxonomic and Functional Metagenomic Profiling of the Microbial Community in the Anoxic Sediment of a Sub-saline Shallow Lake (Laguna de Carrizo, Central Spain).</title>
        <authorList>
            <person name="Ferrer M."/>
            <person name="Guazzaroni M.E."/>
            <person name="Richter M."/>
            <person name="Garcia-Salamanca A."/>
            <person name="Yarza P."/>
            <person name="Suarez-Suarez A."/>
            <person name="Solano J."/>
            <person name="Alcaide M."/>
            <person name="van Dillewijn P."/>
            <person name="Molina-Henares M.A."/>
            <person name="Lopez-Cortes N."/>
            <person name="Al-Ramahi Y."/>
            <person name="Guerrero C."/>
            <person name="Acosta A."/>
            <person name="de Eugenio L.I."/>
            <person name="Martinez V."/>
            <person name="Marques S."/>
            <person name="Rojo F."/>
            <person name="Santero E."/>
            <person name="Genilloud O."/>
            <person name="Perez-Perez J."/>
            <person name="Rossello-Mora R."/>
            <person name="Ramos J.L."/>
        </authorList>
    </citation>
    <scope>NUCLEOTIDE SEQUENCE</scope>
</reference>
<comment type="similarity">
    <text evidence="2">Belongs to the glucose-1-phosphate thymidylyltransferase family.</text>
</comment>
<name>D9PMK4_9ZZZZ</name>
<sequence length="64" mass="6889">MKKLKALILSGGKGTRLKPITNTIAKQLLPVANKPILHYVLNQITEAGIRDIGIIISPETGSQI</sequence>
<feature type="domain" description="Nucleotidyl transferase" evidence="9">
    <location>
        <begin position="5"/>
        <end position="60"/>
    </location>
</feature>
<keyword evidence="7" id="KW-0460">Magnesium</keyword>
<evidence type="ECO:0000313" key="10">
    <source>
        <dbReference type="EMBL" id="EFK95210.1"/>
    </source>
</evidence>
<evidence type="ECO:0000256" key="3">
    <source>
        <dbReference type="ARBA" id="ARBA00012461"/>
    </source>
</evidence>
<gene>
    <name evidence="10" type="primary">rfbA</name>
    <name evidence="10" type="ORF">LDC_2782</name>
</gene>
<dbReference type="InterPro" id="IPR005835">
    <property type="entry name" value="NTP_transferase_dom"/>
</dbReference>
<dbReference type="AlphaFoldDB" id="D9PMK4"/>
<evidence type="ECO:0000256" key="5">
    <source>
        <dbReference type="ARBA" id="ARBA00022695"/>
    </source>
</evidence>